<evidence type="ECO:0000313" key="2">
    <source>
        <dbReference type="Proteomes" id="UP000236291"/>
    </source>
</evidence>
<dbReference type="AlphaFoldDB" id="A0A2K3MV96"/>
<organism evidence="1 2">
    <name type="scientific">Trifolium pratense</name>
    <name type="common">Red clover</name>
    <dbReference type="NCBI Taxonomy" id="57577"/>
    <lineage>
        <taxon>Eukaryota</taxon>
        <taxon>Viridiplantae</taxon>
        <taxon>Streptophyta</taxon>
        <taxon>Embryophyta</taxon>
        <taxon>Tracheophyta</taxon>
        <taxon>Spermatophyta</taxon>
        <taxon>Magnoliopsida</taxon>
        <taxon>eudicotyledons</taxon>
        <taxon>Gunneridae</taxon>
        <taxon>Pentapetalae</taxon>
        <taxon>rosids</taxon>
        <taxon>fabids</taxon>
        <taxon>Fabales</taxon>
        <taxon>Fabaceae</taxon>
        <taxon>Papilionoideae</taxon>
        <taxon>50 kb inversion clade</taxon>
        <taxon>NPAAA clade</taxon>
        <taxon>Hologalegina</taxon>
        <taxon>IRL clade</taxon>
        <taxon>Trifolieae</taxon>
        <taxon>Trifolium</taxon>
    </lineage>
</organism>
<dbReference type="Proteomes" id="UP000236291">
    <property type="component" value="Unassembled WGS sequence"/>
</dbReference>
<proteinExistence type="predicted"/>
<protein>
    <submittedName>
        <fullName evidence="1">Cytochrome p450</fullName>
    </submittedName>
</protein>
<dbReference type="ExpressionAtlas" id="A0A2K3MV96">
    <property type="expression patterns" value="baseline"/>
</dbReference>
<dbReference type="EMBL" id="ASHM01012661">
    <property type="protein sequence ID" value="PNX94619.1"/>
    <property type="molecule type" value="Genomic_DNA"/>
</dbReference>
<reference evidence="1 2" key="2">
    <citation type="journal article" date="2017" name="Front. Plant Sci.">
        <title>Gene Classification and Mining of Molecular Markers Useful in Red Clover (Trifolium pratense) Breeding.</title>
        <authorList>
            <person name="Istvanek J."/>
            <person name="Dluhosova J."/>
            <person name="Dluhos P."/>
            <person name="Patkova L."/>
            <person name="Nedelnik J."/>
            <person name="Repkova J."/>
        </authorList>
    </citation>
    <scope>NUCLEOTIDE SEQUENCE [LARGE SCALE GENOMIC DNA]</scope>
    <source>
        <strain evidence="2">cv. Tatra</strain>
        <tissue evidence="1">Young leaves</tissue>
    </source>
</reference>
<reference evidence="1 2" key="1">
    <citation type="journal article" date="2014" name="Am. J. Bot.">
        <title>Genome assembly and annotation for red clover (Trifolium pratense; Fabaceae).</title>
        <authorList>
            <person name="Istvanek J."/>
            <person name="Jaros M."/>
            <person name="Krenek A."/>
            <person name="Repkova J."/>
        </authorList>
    </citation>
    <scope>NUCLEOTIDE SEQUENCE [LARGE SCALE GENOMIC DNA]</scope>
    <source>
        <strain evidence="2">cv. Tatra</strain>
        <tissue evidence="1">Young leaves</tissue>
    </source>
</reference>
<comment type="caution">
    <text evidence="1">The sequence shown here is derived from an EMBL/GenBank/DDBJ whole genome shotgun (WGS) entry which is preliminary data.</text>
</comment>
<gene>
    <name evidence="1" type="ORF">L195_g017797</name>
</gene>
<dbReference type="STRING" id="57577.A0A2K3MV96"/>
<name>A0A2K3MV96_TRIPR</name>
<sequence>MTNLHRETCGALEVNRWRIGNRTNISLWNENWLANVLPLEAVNNNDVYYADFFVSDIMEVNSKEWNTNIVLSLFDQTYAARILDTPLYPPIKDDKRIWHGESRLRAIGVKCLTDYAFCHVEEEDSKHVFFTCPSSQIVWSMSVFFQVVHSAANSEDDAKTIIFHILKQLSKNDVAMFACILWSIWKQRNNQIWNNVTDAQSFVFSRAATMLQDWRAVCAAATTSSQVAQAEVQRTWRKSMAGRVKCNVDA</sequence>
<accession>A0A2K3MV96</accession>
<evidence type="ECO:0000313" key="1">
    <source>
        <dbReference type="EMBL" id="PNX94619.1"/>
    </source>
</evidence>